<keyword evidence="2" id="KW-0677">Repeat</keyword>
<dbReference type="SMART" id="SM00364">
    <property type="entry name" value="LRR_BAC"/>
    <property type="match status" value="3"/>
</dbReference>
<dbReference type="SMART" id="SM00369">
    <property type="entry name" value="LRR_TYP"/>
    <property type="match status" value="2"/>
</dbReference>
<dbReference type="AlphaFoldDB" id="A0A9C7PX63"/>
<keyword evidence="1" id="KW-0433">Leucine-rich repeat</keyword>
<comment type="caution">
    <text evidence="4">The sequence shown here is derived from an EMBL/GenBank/DDBJ whole genome shotgun (WGS) entry which is preliminary data.</text>
</comment>
<gene>
    <name evidence="4" type="ORF">GpartN1_g3237.t1</name>
</gene>
<feature type="compositionally biased region" description="Basic and acidic residues" evidence="3">
    <location>
        <begin position="152"/>
        <end position="164"/>
    </location>
</feature>
<protein>
    <submittedName>
        <fullName evidence="4">Uncharacterized protein</fullName>
    </submittedName>
</protein>
<evidence type="ECO:0000256" key="3">
    <source>
        <dbReference type="SAM" id="MobiDB-lite"/>
    </source>
</evidence>
<dbReference type="Gene3D" id="3.80.10.10">
    <property type="entry name" value="Ribonuclease Inhibitor"/>
    <property type="match status" value="1"/>
</dbReference>
<dbReference type="InterPro" id="IPR001611">
    <property type="entry name" value="Leu-rich_rpt"/>
</dbReference>
<dbReference type="PANTHER" id="PTHR48051">
    <property type="match status" value="1"/>
</dbReference>
<evidence type="ECO:0000256" key="2">
    <source>
        <dbReference type="ARBA" id="ARBA00022737"/>
    </source>
</evidence>
<feature type="region of interest" description="Disordered" evidence="3">
    <location>
        <begin position="56"/>
        <end position="101"/>
    </location>
</feature>
<dbReference type="PANTHER" id="PTHR48051:SF1">
    <property type="entry name" value="RAS SUPPRESSOR PROTEIN 1"/>
    <property type="match status" value="1"/>
</dbReference>
<dbReference type="Proteomes" id="UP001061958">
    <property type="component" value="Unassembled WGS sequence"/>
</dbReference>
<sequence>MLRAMKESASQETLNIDNLSNKGLKLSRQKRKRTNQMNSRQLMFVPLDSASQSLVQEESLVATSTKEEKPCSFSNSESEDLNSSTLSLADSSTHTHSSDFEPCLESRISKSRQKTKLYFEKGLLQERNSPTIENVQPKSSVEDIQDSQTSQESHDRLRSRTDSKLQRANTSVIMEASLETAVAQLESSVRRMEGIANMSFLQLVSTTLDMLFTYLWKMACPCFCFHLQGNCISFLPDSIKLFSESITHLYLQDNRLQAFPLTLCCLRKLKVLDLSRNRLQTLPEEISNLQSLIILDVSDNNLIQLPSSLKQMPRLKTIHYGGNPKLQR</sequence>
<dbReference type="OrthoDB" id="6087at2759"/>
<name>A0A9C7PX63_9RHOD</name>
<reference evidence="4" key="2">
    <citation type="submission" date="2022-01" db="EMBL/GenBank/DDBJ databases">
        <authorList>
            <person name="Hirooka S."/>
            <person name="Miyagishima S.Y."/>
        </authorList>
    </citation>
    <scope>NUCLEOTIDE SEQUENCE</scope>
    <source>
        <strain evidence="4">NBRC 102759</strain>
    </source>
</reference>
<keyword evidence="5" id="KW-1185">Reference proteome</keyword>
<evidence type="ECO:0000313" key="4">
    <source>
        <dbReference type="EMBL" id="GJQ11446.1"/>
    </source>
</evidence>
<dbReference type="EMBL" id="BQMJ01000024">
    <property type="protein sequence ID" value="GJQ11446.1"/>
    <property type="molecule type" value="Genomic_DNA"/>
</dbReference>
<evidence type="ECO:0000256" key="1">
    <source>
        <dbReference type="ARBA" id="ARBA00022614"/>
    </source>
</evidence>
<dbReference type="InterPro" id="IPR032675">
    <property type="entry name" value="LRR_dom_sf"/>
</dbReference>
<evidence type="ECO:0000313" key="5">
    <source>
        <dbReference type="Proteomes" id="UP001061958"/>
    </source>
</evidence>
<organism evidence="4 5">
    <name type="scientific">Galdieria partita</name>
    <dbReference type="NCBI Taxonomy" id="83374"/>
    <lineage>
        <taxon>Eukaryota</taxon>
        <taxon>Rhodophyta</taxon>
        <taxon>Bangiophyceae</taxon>
        <taxon>Galdieriales</taxon>
        <taxon>Galdieriaceae</taxon>
        <taxon>Galdieria</taxon>
    </lineage>
</organism>
<feature type="compositionally biased region" description="Polar residues" evidence="3">
    <location>
        <begin position="128"/>
        <end position="139"/>
    </location>
</feature>
<dbReference type="SUPFAM" id="SSF52075">
    <property type="entry name" value="Outer arm dynein light chain 1"/>
    <property type="match status" value="1"/>
</dbReference>
<dbReference type="InterPro" id="IPR050216">
    <property type="entry name" value="LRR_domain-containing"/>
</dbReference>
<accession>A0A9C7PX63</accession>
<proteinExistence type="predicted"/>
<dbReference type="PRINTS" id="PR00019">
    <property type="entry name" value="LEURICHRPT"/>
</dbReference>
<dbReference type="InterPro" id="IPR003591">
    <property type="entry name" value="Leu-rich_rpt_typical-subtyp"/>
</dbReference>
<dbReference type="GO" id="GO:0005737">
    <property type="term" value="C:cytoplasm"/>
    <property type="evidence" value="ECO:0007669"/>
    <property type="project" value="TreeGrafter"/>
</dbReference>
<feature type="compositionally biased region" description="Polar residues" evidence="3">
    <location>
        <begin position="72"/>
        <end position="95"/>
    </location>
</feature>
<dbReference type="PROSITE" id="PS51450">
    <property type="entry name" value="LRR"/>
    <property type="match status" value="1"/>
</dbReference>
<feature type="region of interest" description="Disordered" evidence="3">
    <location>
        <begin position="128"/>
        <end position="164"/>
    </location>
</feature>
<dbReference type="Pfam" id="PF13855">
    <property type="entry name" value="LRR_8"/>
    <property type="match status" value="1"/>
</dbReference>
<reference evidence="4" key="1">
    <citation type="journal article" date="2022" name="Proc. Natl. Acad. Sci. U.S.A.">
        <title>Life cycle and functional genomics of the unicellular red alga Galdieria for elucidating algal and plant evolution and industrial use.</title>
        <authorList>
            <person name="Hirooka S."/>
            <person name="Itabashi T."/>
            <person name="Ichinose T.M."/>
            <person name="Onuma R."/>
            <person name="Fujiwara T."/>
            <person name="Yamashita S."/>
            <person name="Jong L.W."/>
            <person name="Tomita R."/>
            <person name="Iwane A.H."/>
            <person name="Miyagishima S.Y."/>
        </authorList>
    </citation>
    <scope>NUCLEOTIDE SEQUENCE</scope>
    <source>
        <strain evidence="4">NBRC 102759</strain>
    </source>
</reference>